<dbReference type="GO" id="GO:0016787">
    <property type="term" value="F:hydrolase activity"/>
    <property type="evidence" value="ECO:0007669"/>
    <property type="project" value="UniProtKB-KW"/>
</dbReference>
<keyword evidence="1" id="KW-0732">Signal</keyword>
<reference evidence="3" key="1">
    <citation type="submission" date="2022-11" db="EMBL/GenBank/DDBJ databases">
        <title>Dyadobacter pollutisoli sp. nov., isolated from plastic dumped soil.</title>
        <authorList>
            <person name="Kim J.M."/>
            <person name="Kim K.R."/>
            <person name="Lee J.K."/>
            <person name="Hao L."/>
            <person name="Jeon C.O."/>
        </authorList>
    </citation>
    <scope>NUCLEOTIDE SEQUENCE</scope>
    <source>
        <strain evidence="3">U1</strain>
    </source>
</reference>
<evidence type="ECO:0000313" key="3">
    <source>
        <dbReference type="EMBL" id="WAC15050.1"/>
    </source>
</evidence>
<dbReference type="InterPro" id="IPR022742">
    <property type="entry name" value="Hydrolase_4"/>
</dbReference>
<proteinExistence type="predicted"/>
<dbReference type="InterPro" id="IPR051044">
    <property type="entry name" value="MAG_DAG_Lipase"/>
</dbReference>
<dbReference type="SUPFAM" id="SSF53474">
    <property type="entry name" value="alpha/beta-Hydrolases"/>
    <property type="match status" value="1"/>
</dbReference>
<dbReference type="PANTHER" id="PTHR11614">
    <property type="entry name" value="PHOSPHOLIPASE-RELATED"/>
    <property type="match status" value="1"/>
</dbReference>
<feature type="domain" description="Serine aminopeptidase S33" evidence="2">
    <location>
        <begin position="69"/>
        <end position="273"/>
    </location>
</feature>
<protein>
    <submittedName>
        <fullName evidence="3">Alpha/beta hydrolase</fullName>
    </submittedName>
</protein>
<sequence length="344" mass="38475">MENLSAYSMKRRFICLILTCLTGLAAQAQVTYFADMLGKGFKQATIIQPSDYEGSVTCTIIKKSTPEKSNKAVLYVHGFNDYFFQEEMAERFIKEGYNFYAVDLRKYGRSWLPSQKFNNVRDLSEYFADIDTTLSIIKSEGSDKVLLSGHSLGGLIVSLYADARNGKELFDAVLLNSPFFDMPVKSGLKKTALPLIVKRAEKHPETSIDAGLSPLYGESLHKDAHGEWSYSLGYKPHIAPPVNFGWMRAVHLGQVKVSQGLQISKPVLVLHSAKSIDEKKWSDIMFTGDAVLNVTEIALQAQNIVGQYSIQAVQGGMHDLILSKKPVREEVYSTIFNWAKRVVK</sequence>
<dbReference type="KEGG" id="dpf:ON006_14005"/>
<organism evidence="3 4">
    <name type="scientific">Dyadobacter pollutisoli</name>
    <dbReference type="NCBI Taxonomy" id="2910158"/>
    <lineage>
        <taxon>Bacteria</taxon>
        <taxon>Pseudomonadati</taxon>
        <taxon>Bacteroidota</taxon>
        <taxon>Cytophagia</taxon>
        <taxon>Cytophagales</taxon>
        <taxon>Spirosomataceae</taxon>
        <taxon>Dyadobacter</taxon>
    </lineage>
</organism>
<name>A0A9E8NE56_9BACT</name>
<accession>A0A9E8NE56</accession>
<dbReference type="AlphaFoldDB" id="A0A9E8NE56"/>
<gene>
    <name evidence="3" type="ORF">ON006_14005</name>
</gene>
<feature type="signal peptide" evidence="1">
    <location>
        <begin position="1"/>
        <end position="28"/>
    </location>
</feature>
<dbReference type="InterPro" id="IPR029058">
    <property type="entry name" value="AB_hydrolase_fold"/>
</dbReference>
<evidence type="ECO:0000259" key="2">
    <source>
        <dbReference type="Pfam" id="PF12146"/>
    </source>
</evidence>
<keyword evidence="3" id="KW-0378">Hydrolase</keyword>
<dbReference type="RefSeq" id="WP_244820416.1">
    <property type="nucleotide sequence ID" value="NZ_CP112998.1"/>
</dbReference>
<dbReference type="Proteomes" id="UP001164653">
    <property type="component" value="Chromosome"/>
</dbReference>
<dbReference type="EMBL" id="CP112998">
    <property type="protein sequence ID" value="WAC15050.1"/>
    <property type="molecule type" value="Genomic_DNA"/>
</dbReference>
<dbReference type="Gene3D" id="3.40.50.1820">
    <property type="entry name" value="alpha/beta hydrolase"/>
    <property type="match status" value="1"/>
</dbReference>
<evidence type="ECO:0000313" key="4">
    <source>
        <dbReference type="Proteomes" id="UP001164653"/>
    </source>
</evidence>
<feature type="chain" id="PRO_5039668373" evidence="1">
    <location>
        <begin position="29"/>
        <end position="344"/>
    </location>
</feature>
<dbReference type="Pfam" id="PF12146">
    <property type="entry name" value="Hydrolase_4"/>
    <property type="match status" value="1"/>
</dbReference>
<evidence type="ECO:0000256" key="1">
    <source>
        <dbReference type="SAM" id="SignalP"/>
    </source>
</evidence>
<keyword evidence="4" id="KW-1185">Reference proteome</keyword>